<keyword evidence="4" id="KW-1185">Reference proteome</keyword>
<keyword evidence="2" id="KW-1133">Transmembrane helix</keyword>
<feature type="coiled-coil region" evidence="1">
    <location>
        <begin position="246"/>
        <end position="273"/>
    </location>
</feature>
<evidence type="ECO:0000256" key="2">
    <source>
        <dbReference type="SAM" id="Phobius"/>
    </source>
</evidence>
<evidence type="ECO:0000256" key="1">
    <source>
        <dbReference type="SAM" id="Coils"/>
    </source>
</evidence>
<dbReference type="EMBL" id="SGXC01000001">
    <property type="protein sequence ID" value="RZS84534.1"/>
    <property type="molecule type" value="Genomic_DNA"/>
</dbReference>
<feature type="transmembrane region" description="Helical" evidence="2">
    <location>
        <begin position="30"/>
        <end position="57"/>
    </location>
</feature>
<feature type="transmembrane region" description="Helical" evidence="2">
    <location>
        <begin position="69"/>
        <end position="96"/>
    </location>
</feature>
<feature type="transmembrane region" description="Helical" evidence="2">
    <location>
        <begin position="271"/>
        <end position="293"/>
    </location>
</feature>
<keyword evidence="2" id="KW-0812">Transmembrane</keyword>
<dbReference type="AlphaFoldDB" id="A0A4Q7NHS0"/>
<sequence length="304" mass="30576">MENATSAGNSYVSNPALARANESPASAVSWAAIIAGAVIASAVSFMLLAGGAGLGFVSMSPWSGEGASATTLGIGAVVWMILTHIVAYGLGGYLAGRLRTKWVGIHTDETYFRDTAHGFLVWALSAVVSAIVVGSALMSAAAGTAKAGATIAAGTGAAATAAAGQAMQANQGGMPTEYVADLLLRGEQPNPAGDPGAARAEVGRIVAASLARGELNPEDRGYLARVVAAQTGADPATAEKRVDDVVARARQAAQQAEQTARQAADTARKAAAAFALWAFAAMLIGAFVASWMATVGGRSRDDIV</sequence>
<evidence type="ECO:0000313" key="3">
    <source>
        <dbReference type="EMBL" id="RZS84534.1"/>
    </source>
</evidence>
<dbReference type="RefSeq" id="WP_130355890.1">
    <property type="nucleotide sequence ID" value="NZ_SGXC01000001.1"/>
</dbReference>
<gene>
    <name evidence="3" type="ORF">EV675_0551</name>
</gene>
<keyword evidence="2" id="KW-0472">Membrane</keyword>
<reference evidence="3 4" key="1">
    <citation type="submission" date="2019-02" db="EMBL/GenBank/DDBJ databases">
        <title>Genomic Encyclopedia of Type Strains, Phase IV (KMG-IV): sequencing the most valuable type-strain genomes for metagenomic binning, comparative biology and taxonomic classification.</title>
        <authorList>
            <person name="Goeker M."/>
        </authorList>
    </citation>
    <scope>NUCLEOTIDE SEQUENCE [LARGE SCALE GENOMIC DNA]</scope>
    <source>
        <strain evidence="3 4">K24</strain>
    </source>
</reference>
<dbReference type="OrthoDB" id="7032238at2"/>
<name>A0A4Q7NHS0_9BURK</name>
<protein>
    <submittedName>
        <fullName evidence="3">Uncharacterized protein</fullName>
    </submittedName>
</protein>
<comment type="caution">
    <text evidence="3">The sequence shown here is derived from an EMBL/GenBank/DDBJ whole genome shotgun (WGS) entry which is preliminary data.</text>
</comment>
<organism evidence="3 4">
    <name type="scientific">Pigmentiphaga kullae</name>
    <dbReference type="NCBI Taxonomy" id="151784"/>
    <lineage>
        <taxon>Bacteria</taxon>
        <taxon>Pseudomonadati</taxon>
        <taxon>Pseudomonadota</taxon>
        <taxon>Betaproteobacteria</taxon>
        <taxon>Burkholderiales</taxon>
        <taxon>Alcaligenaceae</taxon>
        <taxon>Pigmentiphaga</taxon>
    </lineage>
</organism>
<accession>A0A4Q7NHS0</accession>
<keyword evidence="1" id="KW-0175">Coiled coil</keyword>
<evidence type="ECO:0000313" key="4">
    <source>
        <dbReference type="Proteomes" id="UP000292445"/>
    </source>
</evidence>
<dbReference type="Proteomes" id="UP000292445">
    <property type="component" value="Unassembled WGS sequence"/>
</dbReference>
<feature type="transmembrane region" description="Helical" evidence="2">
    <location>
        <begin position="116"/>
        <end position="137"/>
    </location>
</feature>
<proteinExistence type="predicted"/>